<dbReference type="EMBL" id="JAUIZM010000009">
    <property type="protein sequence ID" value="KAK1362820.1"/>
    <property type="molecule type" value="Genomic_DNA"/>
</dbReference>
<evidence type="ECO:0000313" key="2">
    <source>
        <dbReference type="Proteomes" id="UP001237642"/>
    </source>
</evidence>
<organism evidence="1 2">
    <name type="scientific">Heracleum sosnowskyi</name>
    <dbReference type="NCBI Taxonomy" id="360622"/>
    <lineage>
        <taxon>Eukaryota</taxon>
        <taxon>Viridiplantae</taxon>
        <taxon>Streptophyta</taxon>
        <taxon>Embryophyta</taxon>
        <taxon>Tracheophyta</taxon>
        <taxon>Spermatophyta</taxon>
        <taxon>Magnoliopsida</taxon>
        <taxon>eudicotyledons</taxon>
        <taxon>Gunneridae</taxon>
        <taxon>Pentapetalae</taxon>
        <taxon>asterids</taxon>
        <taxon>campanulids</taxon>
        <taxon>Apiales</taxon>
        <taxon>Apiaceae</taxon>
        <taxon>Apioideae</taxon>
        <taxon>apioid superclade</taxon>
        <taxon>Tordylieae</taxon>
        <taxon>Tordyliinae</taxon>
        <taxon>Heracleum</taxon>
    </lineage>
</organism>
<reference evidence="1" key="2">
    <citation type="submission" date="2023-05" db="EMBL/GenBank/DDBJ databases">
        <authorList>
            <person name="Schelkunov M.I."/>
        </authorList>
    </citation>
    <scope>NUCLEOTIDE SEQUENCE</scope>
    <source>
        <strain evidence="1">Hsosn_3</strain>
        <tissue evidence="1">Leaf</tissue>
    </source>
</reference>
<sequence length="119" mass="13658">MKEKCDVLVANDASLAQGWIVDGGDDDEKPSLDSNIISEELVKLPEGSFENLMKKTFNWMIKGRLPAYEYSVCRNYPFKFDFKDLTDGQYAEKLDEIRGKYDVFDGDRRFRICLIEAAG</sequence>
<dbReference type="Proteomes" id="UP001237642">
    <property type="component" value="Unassembled WGS sequence"/>
</dbReference>
<accession>A0AAD8M5E9</accession>
<proteinExistence type="predicted"/>
<name>A0AAD8M5E9_9APIA</name>
<reference evidence="1" key="1">
    <citation type="submission" date="2023-02" db="EMBL/GenBank/DDBJ databases">
        <title>Genome of toxic invasive species Heracleum sosnowskyi carries increased number of genes despite the absence of recent whole-genome duplications.</title>
        <authorList>
            <person name="Schelkunov M."/>
            <person name="Shtratnikova V."/>
            <person name="Makarenko M."/>
            <person name="Klepikova A."/>
            <person name="Omelchenko D."/>
            <person name="Novikova G."/>
            <person name="Obukhova E."/>
            <person name="Bogdanov V."/>
            <person name="Penin A."/>
            <person name="Logacheva M."/>
        </authorList>
    </citation>
    <scope>NUCLEOTIDE SEQUENCE</scope>
    <source>
        <strain evidence="1">Hsosn_3</strain>
        <tissue evidence="1">Leaf</tissue>
    </source>
</reference>
<evidence type="ECO:0000313" key="1">
    <source>
        <dbReference type="EMBL" id="KAK1362820.1"/>
    </source>
</evidence>
<protein>
    <submittedName>
        <fullName evidence="1">Uncharacterized protein</fullName>
    </submittedName>
</protein>
<keyword evidence="2" id="KW-1185">Reference proteome</keyword>
<dbReference type="AlphaFoldDB" id="A0AAD8M5E9"/>
<gene>
    <name evidence="1" type="ORF">POM88_038381</name>
</gene>
<comment type="caution">
    <text evidence="1">The sequence shown here is derived from an EMBL/GenBank/DDBJ whole genome shotgun (WGS) entry which is preliminary data.</text>
</comment>